<dbReference type="EMBL" id="ML143417">
    <property type="protein sequence ID" value="TBU28915.1"/>
    <property type="molecule type" value="Genomic_DNA"/>
</dbReference>
<proteinExistence type="predicted"/>
<feature type="region of interest" description="Disordered" evidence="1">
    <location>
        <begin position="38"/>
        <end position="79"/>
    </location>
</feature>
<dbReference type="AlphaFoldDB" id="A0A4Q9MN64"/>
<organism evidence="2">
    <name type="scientific">Dichomitus squalens</name>
    <dbReference type="NCBI Taxonomy" id="114155"/>
    <lineage>
        <taxon>Eukaryota</taxon>
        <taxon>Fungi</taxon>
        <taxon>Dikarya</taxon>
        <taxon>Basidiomycota</taxon>
        <taxon>Agaricomycotina</taxon>
        <taxon>Agaricomycetes</taxon>
        <taxon>Polyporales</taxon>
        <taxon>Polyporaceae</taxon>
        <taxon>Dichomitus</taxon>
    </lineage>
</organism>
<feature type="compositionally biased region" description="Basic residues" evidence="1">
    <location>
        <begin position="45"/>
        <end position="60"/>
    </location>
</feature>
<evidence type="ECO:0000256" key="1">
    <source>
        <dbReference type="SAM" id="MobiDB-lite"/>
    </source>
</evidence>
<dbReference type="Proteomes" id="UP000292957">
    <property type="component" value="Unassembled WGS sequence"/>
</dbReference>
<name>A0A4Q9MN64_9APHY</name>
<evidence type="ECO:0000313" key="2">
    <source>
        <dbReference type="EMBL" id="TBU28915.1"/>
    </source>
</evidence>
<gene>
    <name evidence="2" type="ORF">BD311DRAFT_865092</name>
</gene>
<feature type="non-terminal residue" evidence="2">
    <location>
        <position position="131"/>
    </location>
</feature>
<accession>A0A4Q9MN64</accession>
<sequence length="131" mass="14438">MPLFDPGWDRPISPCVPRPPANLCATGVSLVQSALRSCPAGKEARRSHSRPRRRRRRSWTRRTSPSSRGRKPRRPLSRPRATRVCFLAYSPAYFLCSSASIAAKGGAPGGGIKKCVLSFFIPAVPRSMAYQ</sequence>
<feature type="compositionally biased region" description="Basic residues" evidence="1">
    <location>
        <begin position="68"/>
        <end position="79"/>
    </location>
</feature>
<reference evidence="2" key="1">
    <citation type="submission" date="2019-01" db="EMBL/GenBank/DDBJ databases">
        <title>Draft genome sequences of three monokaryotic isolates of the white-rot basidiomycete fungus Dichomitus squalens.</title>
        <authorList>
            <consortium name="DOE Joint Genome Institute"/>
            <person name="Lopez S.C."/>
            <person name="Andreopoulos B."/>
            <person name="Pangilinan J."/>
            <person name="Lipzen A."/>
            <person name="Riley R."/>
            <person name="Ahrendt S."/>
            <person name="Ng V."/>
            <person name="Barry K."/>
            <person name="Daum C."/>
            <person name="Grigoriev I.V."/>
            <person name="Hilden K.S."/>
            <person name="Makela M.R."/>
            <person name="de Vries R.P."/>
        </authorList>
    </citation>
    <scope>NUCLEOTIDE SEQUENCE [LARGE SCALE GENOMIC DNA]</scope>
    <source>
        <strain evidence="2">OM18370.1</strain>
    </source>
</reference>
<protein>
    <submittedName>
        <fullName evidence="2">Uncharacterized protein</fullName>
    </submittedName>
</protein>